<reference evidence="3" key="2">
    <citation type="submission" date="2023-04" db="EMBL/GenBank/DDBJ databases">
        <authorList>
            <person name="Bruccoleri R.E."/>
            <person name="Oakeley E.J."/>
            <person name="Faust A.-M."/>
            <person name="Dessus-Babus S."/>
            <person name="Altorfer M."/>
            <person name="Burckhardt D."/>
            <person name="Oertli M."/>
            <person name="Naumann U."/>
            <person name="Petersen F."/>
            <person name="Wong J."/>
        </authorList>
    </citation>
    <scope>NUCLEOTIDE SEQUENCE</scope>
    <source>
        <strain evidence="3">GSM-AAB239-AS_SAM_17_03QT</strain>
        <tissue evidence="3">Leaf</tissue>
    </source>
</reference>
<dbReference type="PANTHER" id="PTHR31355:SF8">
    <property type="entry name" value="TORTIFOLIA1-LIKE PROTEIN 3"/>
    <property type="match status" value="1"/>
</dbReference>
<evidence type="ECO:0000313" key="3">
    <source>
        <dbReference type="EMBL" id="KAJ6794833.1"/>
    </source>
</evidence>
<feature type="region of interest" description="Disordered" evidence="1">
    <location>
        <begin position="293"/>
        <end position="383"/>
    </location>
</feature>
<dbReference type="PANTHER" id="PTHR31355">
    <property type="entry name" value="MICROTUBULE-ASSOCIATED PROTEIN TORTIFOLIA1"/>
    <property type="match status" value="1"/>
</dbReference>
<keyword evidence="4" id="KW-1185">Reference proteome</keyword>
<dbReference type="FunFam" id="1.25.10.10:FF:000549">
    <property type="entry name" value="ARM repeat superfamily protein"/>
    <property type="match status" value="1"/>
</dbReference>
<dbReference type="GO" id="GO:0005874">
    <property type="term" value="C:microtubule"/>
    <property type="evidence" value="ECO:0007669"/>
    <property type="project" value="InterPro"/>
</dbReference>
<dbReference type="GO" id="GO:0008017">
    <property type="term" value="F:microtubule binding"/>
    <property type="evidence" value="ECO:0007669"/>
    <property type="project" value="InterPro"/>
</dbReference>
<dbReference type="AlphaFoldDB" id="A0AAX6DSR2"/>
<dbReference type="InterPro" id="IPR016024">
    <property type="entry name" value="ARM-type_fold"/>
</dbReference>
<evidence type="ECO:0000256" key="1">
    <source>
        <dbReference type="SAM" id="MobiDB-lite"/>
    </source>
</evidence>
<protein>
    <submittedName>
        <fullName evidence="3">Microtubule-associated protein TORTIFOLIA1</fullName>
    </submittedName>
</protein>
<dbReference type="Pfam" id="PF24714">
    <property type="entry name" value="TOR1L1_N"/>
    <property type="match status" value="1"/>
</dbReference>
<accession>A0AAX6DSR2</accession>
<dbReference type="SUPFAM" id="SSF48371">
    <property type="entry name" value="ARM repeat"/>
    <property type="match status" value="1"/>
</dbReference>
<comment type="caution">
    <text evidence="3">The sequence shown here is derived from an EMBL/GenBank/DDBJ whole genome shotgun (WGS) entry which is preliminary data.</text>
</comment>
<name>A0AAX6DSR2_IRIPA</name>
<feature type="compositionally biased region" description="Basic and acidic residues" evidence="1">
    <location>
        <begin position="366"/>
        <end position="383"/>
    </location>
</feature>
<evidence type="ECO:0000259" key="2">
    <source>
        <dbReference type="Pfam" id="PF24714"/>
    </source>
</evidence>
<dbReference type="EMBL" id="JANAVB010042020">
    <property type="protein sequence ID" value="KAJ6794833.1"/>
    <property type="molecule type" value="Genomic_DNA"/>
</dbReference>
<sequence>MAHQQRRPAAEAEDIKKRVTRCMIKLSDRDTEPMAAAELDSIARTLPASSLPHFLSALSDARPSDRPALRRHSLRLLSLLSASPLPLRPHHPKISSLLLPRLRDPDSSVRAALLDAVRSLSLSDPASFAAASLFRPLSDSLLHEQEASAQAASALCLSAAIDSSDASPDLLQQIQRLLPRLLKLARSSAFKAKPALASLLGSAGAAGAAGGESALAALVACLAEFLSSEDWAARKAAAEALTRIGAAERDALSGQKEACVARFEARRFDKVKIVRESMNKMLEVWRDLPGDAAAATDHSNSRRESTGSTASVPRKSKTTTTTSRSPPPIATPTTTRKKSTPTNERKVAHTPMTPKTDPEIAVSQCSEERGEKGKEGNGRSRFEVKKMVLKEDKGLKSGSRVVPFEESGDSEIVSGSDNVVEDHHGDGVGDGDLSLIRKQLVQIENQQSSLIDLLQRFIGSSQNGIRSLETRVHGLEMALDEISRDLAVSYGRMSKNIDPEVKTCCSLPGAEFLSSRFRKKEGGRYSLSGSPTLSGMRYLAEKQGGDSYRQRVGLQSGFVVNPLAEINTQSRGNTEVTPKKMLKNVNTGIKQDLNG</sequence>
<dbReference type="Proteomes" id="UP001140949">
    <property type="component" value="Unassembled WGS sequence"/>
</dbReference>
<dbReference type="Gene3D" id="1.25.10.10">
    <property type="entry name" value="Leucine-rich Repeat Variant"/>
    <property type="match status" value="1"/>
</dbReference>
<dbReference type="InterPro" id="IPR011989">
    <property type="entry name" value="ARM-like"/>
</dbReference>
<gene>
    <name evidence="3" type="ORF">M6B38_227995</name>
</gene>
<evidence type="ECO:0000313" key="4">
    <source>
        <dbReference type="Proteomes" id="UP001140949"/>
    </source>
</evidence>
<organism evidence="3 4">
    <name type="scientific">Iris pallida</name>
    <name type="common">Sweet iris</name>
    <dbReference type="NCBI Taxonomy" id="29817"/>
    <lineage>
        <taxon>Eukaryota</taxon>
        <taxon>Viridiplantae</taxon>
        <taxon>Streptophyta</taxon>
        <taxon>Embryophyta</taxon>
        <taxon>Tracheophyta</taxon>
        <taxon>Spermatophyta</taxon>
        <taxon>Magnoliopsida</taxon>
        <taxon>Liliopsida</taxon>
        <taxon>Asparagales</taxon>
        <taxon>Iridaceae</taxon>
        <taxon>Iridoideae</taxon>
        <taxon>Irideae</taxon>
        <taxon>Iris</taxon>
    </lineage>
</organism>
<proteinExistence type="predicted"/>
<dbReference type="InterPro" id="IPR057600">
    <property type="entry name" value="TORTIFOLIA1/SINE1-2_N"/>
</dbReference>
<feature type="domain" description="TORTIFOLIA1/SINE1-2 N-terminal" evidence="2">
    <location>
        <begin position="14"/>
        <end position="286"/>
    </location>
</feature>
<reference evidence="3" key="1">
    <citation type="journal article" date="2023" name="GigaByte">
        <title>Genome assembly of the bearded iris, Iris pallida Lam.</title>
        <authorList>
            <person name="Bruccoleri R.E."/>
            <person name="Oakeley E.J."/>
            <person name="Faust A.M.E."/>
            <person name="Altorfer M."/>
            <person name="Dessus-Babus S."/>
            <person name="Burckhardt D."/>
            <person name="Oertli M."/>
            <person name="Naumann U."/>
            <person name="Petersen F."/>
            <person name="Wong J."/>
        </authorList>
    </citation>
    <scope>NUCLEOTIDE SEQUENCE</scope>
    <source>
        <strain evidence="3">GSM-AAB239-AS_SAM_17_03QT</strain>
    </source>
</reference>
<dbReference type="InterPro" id="IPR033337">
    <property type="entry name" value="TORTIFOLIA1/SINE1-2"/>
</dbReference>